<proteinExistence type="predicted"/>
<evidence type="ECO:0000313" key="2">
    <source>
        <dbReference type="Proteomes" id="UP000383932"/>
    </source>
</evidence>
<sequence length="143" mass="18092">MRDWSLDEGRWIDSWGTDQKWKEWEELKEIKEWRVEDWQNDKETCPREEYLIRREEEVQLQICQVEEERHRVMKWKYQEGDEVLWRDVGKDGWTLDDLADYLQWREWEEEDALEQEKEEEKRQRHKALLVMEWAGEQQMEKIF</sequence>
<dbReference type="EMBL" id="SSOP01000706">
    <property type="protein sequence ID" value="KAB5587882.1"/>
    <property type="molecule type" value="Genomic_DNA"/>
</dbReference>
<protein>
    <submittedName>
        <fullName evidence="1">Uncharacterized protein</fullName>
    </submittedName>
</protein>
<organism evidence="1 2">
    <name type="scientific">Ceratobasidium theobromae</name>
    <dbReference type="NCBI Taxonomy" id="1582974"/>
    <lineage>
        <taxon>Eukaryota</taxon>
        <taxon>Fungi</taxon>
        <taxon>Dikarya</taxon>
        <taxon>Basidiomycota</taxon>
        <taxon>Agaricomycotina</taxon>
        <taxon>Agaricomycetes</taxon>
        <taxon>Cantharellales</taxon>
        <taxon>Ceratobasidiaceae</taxon>
        <taxon>Ceratobasidium</taxon>
    </lineage>
</organism>
<accession>A0A5N5Q802</accession>
<dbReference type="Proteomes" id="UP000383932">
    <property type="component" value="Unassembled WGS sequence"/>
</dbReference>
<comment type="caution">
    <text evidence="1">The sequence shown here is derived from an EMBL/GenBank/DDBJ whole genome shotgun (WGS) entry which is preliminary data.</text>
</comment>
<dbReference type="AlphaFoldDB" id="A0A5N5Q802"/>
<evidence type="ECO:0000313" key="1">
    <source>
        <dbReference type="EMBL" id="KAB5587882.1"/>
    </source>
</evidence>
<gene>
    <name evidence="1" type="ORF">CTheo_8675</name>
</gene>
<reference evidence="1 2" key="1">
    <citation type="journal article" date="2019" name="Fungal Biol. Biotechnol.">
        <title>Draft genome sequence of fastidious pathogen Ceratobasidium theobromae, which causes vascular-streak dieback in Theobroma cacao.</title>
        <authorList>
            <person name="Ali S.S."/>
            <person name="Asman A."/>
            <person name="Shao J."/>
            <person name="Firmansyah A.P."/>
            <person name="Susilo A.W."/>
            <person name="Rosmana A."/>
            <person name="McMahon P."/>
            <person name="Junaid M."/>
            <person name="Guest D."/>
            <person name="Kheng T.Y."/>
            <person name="Meinhardt L.W."/>
            <person name="Bailey B.A."/>
        </authorList>
    </citation>
    <scope>NUCLEOTIDE SEQUENCE [LARGE SCALE GENOMIC DNA]</scope>
    <source>
        <strain evidence="1 2">CT2</strain>
    </source>
</reference>
<keyword evidence="2" id="KW-1185">Reference proteome</keyword>
<name>A0A5N5Q802_9AGAM</name>